<evidence type="ECO:0000259" key="2">
    <source>
        <dbReference type="PROSITE" id="PS50240"/>
    </source>
</evidence>
<dbReference type="EMBL" id="JTDY01000402">
    <property type="protein sequence ID" value="KOB77351.1"/>
    <property type="molecule type" value="Genomic_DNA"/>
</dbReference>
<keyword evidence="4" id="KW-1185">Reference proteome</keyword>
<dbReference type="GO" id="GO:0004252">
    <property type="term" value="F:serine-type endopeptidase activity"/>
    <property type="evidence" value="ECO:0007669"/>
    <property type="project" value="InterPro"/>
</dbReference>
<dbReference type="InterPro" id="IPR043504">
    <property type="entry name" value="Peptidase_S1_PA_chymotrypsin"/>
</dbReference>
<reference evidence="3 4" key="1">
    <citation type="journal article" date="2015" name="Genome Biol. Evol.">
        <title>The genome of winter moth (Operophtera brumata) provides a genomic perspective on sexual dimorphism and phenology.</title>
        <authorList>
            <person name="Derks M.F."/>
            <person name="Smit S."/>
            <person name="Salis L."/>
            <person name="Schijlen E."/>
            <person name="Bossers A."/>
            <person name="Mateman C."/>
            <person name="Pijl A.S."/>
            <person name="de Ridder D."/>
            <person name="Groenen M.A."/>
            <person name="Visser M.E."/>
            <person name="Megens H.J."/>
        </authorList>
    </citation>
    <scope>NUCLEOTIDE SEQUENCE [LARGE SCALE GENOMIC DNA]</scope>
    <source>
        <strain evidence="3">WM2013NL</strain>
        <tissue evidence="3">Head and thorax</tissue>
    </source>
</reference>
<dbReference type="SUPFAM" id="SSF50494">
    <property type="entry name" value="Trypsin-like serine proteases"/>
    <property type="match status" value="1"/>
</dbReference>
<evidence type="ECO:0000256" key="1">
    <source>
        <dbReference type="ARBA" id="ARBA00023157"/>
    </source>
</evidence>
<dbReference type="InterPro" id="IPR001254">
    <property type="entry name" value="Trypsin_dom"/>
</dbReference>
<keyword evidence="3" id="KW-0378">Hydrolase</keyword>
<proteinExistence type="predicted"/>
<organism evidence="3 4">
    <name type="scientific">Operophtera brumata</name>
    <name type="common">Winter moth</name>
    <name type="synonym">Phalaena brumata</name>
    <dbReference type="NCBI Taxonomy" id="104452"/>
    <lineage>
        <taxon>Eukaryota</taxon>
        <taxon>Metazoa</taxon>
        <taxon>Ecdysozoa</taxon>
        <taxon>Arthropoda</taxon>
        <taxon>Hexapoda</taxon>
        <taxon>Insecta</taxon>
        <taxon>Pterygota</taxon>
        <taxon>Neoptera</taxon>
        <taxon>Endopterygota</taxon>
        <taxon>Lepidoptera</taxon>
        <taxon>Glossata</taxon>
        <taxon>Ditrysia</taxon>
        <taxon>Geometroidea</taxon>
        <taxon>Geometridae</taxon>
        <taxon>Larentiinae</taxon>
        <taxon>Operophtera</taxon>
    </lineage>
</organism>
<dbReference type="GO" id="GO:0006508">
    <property type="term" value="P:proteolysis"/>
    <property type="evidence" value="ECO:0007669"/>
    <property type="project" value="UniProtKB-KW"/>
</dbReference>
<evidence type="ECO:0000313" key="3">
    <source>
        <dbReference type="EMBL" id="KOB77351.1"/>
    </source>
</evidence>
<dbReference type="InterPro" id="IPR009003">
    <property type="entry name" value="Peptidase_S1_PA"/>
</dbReference>
<dbReference type="PANTHER" id="PTHR24252">
    <property type="entry name" value="ACROSIN-RELATED"/>
    <property type="match status" value="1"/>
</dbReference>
<dbReference type="CDD" id="cd00190">
    <property type="entry name" value="Tryp_SPc"/>
    <property type="match status" value="1"/>
</dbReference>
<sequence length="263" mass="29286">MQHCVQEDLKDNFKEFASRLCILKNSKVGTCCRDTSQEFGSLALAGDLPATASKEEKTDVLTTIARAENRGCGFSTRPRDQIGSGPVKTHEWPWMASVTITGIKHFCGGVLITDRHVAEKIEHAEYDHMSHMNDIALLKLQLPALFNTYVWPICLPPVGLELSVNETTVLIGWGTVSFGGPTSPVLQEVAMPIWEHQKCVDSFTDQVFDENYCVGSYSGGRDACQLPNGKPGVCRQLQHCMQEEFKKDFIKFSWRPARDCSEG</sequence>
<keyword evidence="1" id="KW-1015">Disulfide bond</keyword>
<dbReference type="Pfam" id="PF00089">
    <property type="entry name" value="Trypsin"/>
    <property type="match status" value="1"/>
</dbReference>
<name>A0A0L7LQ78_OPEBR</name>
<dbReference type="AlphaFoldDB" id="A0A0L7LQ78"/>
<keyword evidence="3" id="KW-0645">Protease</keyword>
<gene>
    <name evidence="3" type="ORF">OBRU01_04364</name>
</gene>
<dbReference type="PROSITE" id="PS50240">
    <property type="entry name" value="TRYPSIN_DOM"/>
    <property type="match status" value="1"/>
</dbReference>
<feature type="domain" description="Peptidase S1" evidence="2">
    <location>
        <begin position="81"/>
        <end position="263"/>
    </location>
</feature>
<evidence type="ECO:0000313" key="4">
    <source>
        <dbReference type="Proteomes" id="UP000037510"/>
    </source>
</evidence>
<dbReference type="SMART" id="SM00020">
    <property type="entry name" value="Tryp_SPc"/>
    <property type="match status" value="1"/>
</dbReference>
<protein>
    <submittedName>
        <fullName evidence="3">Hemocyte protease-1</fullName>
    </submittedName>
</protein>
<dbReference type="PANTHER" id="PTHR24252:SF7">
    <property type="entry name" value="HYALIN"/>
    <property type="match status" value="1"/>
</dbReference>
<dbReference type="STRING" id="104452.A0A0L7LQ78"/>
<comment type="caution">
    <text evidence="3">The sequence shown here is derived from an EMBL/GenBank/DDBJ whole genome shotgun (WGS) entry which is preliminary data.</text>
</comment>
<dbReference type="Gene3D" id="2.40.10.10">
    <property type="entry name" value="Trypsin-like serine proteases"/>
    <property type="match status" value="3"/>
</dbReference>
<accession>A0A0L7LQ78</accession>
<dbReference type="Proteomes" id="UP000037510">
    <property type="component" value="Unassembled WGS sequence"/>
</dbReference>